<reference evidence="12 13" key="1">
    <citation type="submission" date="2016-01" db="EMBL/GenBank/DDBJ databases">
        <title>Genome Sequences of Twelve Sporeforming Bacillus Species Isolated from Foods.</title>
        <authorList>
            <person name="Berendsen E.M."/>
            <person name="Wells-Bennik M.H."/>
            <person name="Krawcyk A.O."/>
            <person name="De Jong A."/>
            <person name="Holsappel S."/>
            <person name="Eijlander R.T."/>
            <person name="Kuipers O.P."/>
        </authorList>
    </citation>
    <scope>NUCLEOTIDE SEQUENCE [LARGE SCALE GENOMIC DNA]</scope>
    <source>
        <strain evidence="12 13">B4102</strain>
    </source>
</reference>
<proteinExistence type="predicted"/>
<dbReference type="Gene3D" id="1.50.10.20">
    <property type="match status" value="1"/>
</dbReference>
<evidence type="ECO:0000313" key="12">
    <source>
        <dbReference type="EMBL" id="KYD10196.1"/>
    </source>
</evidence>
<sequence length="632" mass="69343">MKQRIFQRRILAILTAVLLLSLQWSLFGGQKASAANVDNAAMVKVVDDNGKELLPLTIVKLSKNETAFNVLENLKKDKKIDFQFTVDPTYGEFITSIGKFIPKNQDYWGFFVNGIDPNVGASGYKVNDGDDLLFKVVSYPPETVKVNVEAKDKKGNTILKEEDVELINGANAYDALKQAASKKNVKLESSIDSSYFAFISNIGNTKLAEGDYWSISLNGKPMEVGLSSYQIKDKDKIHLNVVGTEPPTDTNDKNEKPDNGNNSDGKIDDTQTKISKKQVEALLKSTANYILKNGGSNEFEIVGLKKSGHTVPDSYLKNIENLLKENDGTFRNVTDYERLAIGITAAGKDASNFAGYNLIKKIYENERMTNQGTNGIIYALLALDSGKYKIPTDAEWTREKLVDYLVKNQLKDGGWPLYGDSASVDITAMALAALSPYKSQEKVKSAIDSAVEWLSRKQDKNGGFSSTINGGDASETTSQVIIGLTAIGVDPNGKQFTKSGVNLVQHLLSFKQKDGGFAHIITDNESNIIATVQALLGLSAYNEYLDGKGSIYQFAGSQSSNKPNEKPNEKLNEKPKTTNDNLPKDSNQQSEKTTKGERLPNTATNTYNILIFGVILIILGGVLYVNARKKRV</sequence>
<feature type="domain" description="Prenyltransferase alpha-alpha toroid" evidence="9">
    <location>
        <begin position="374"/>
        <end position="527"/>
    </location>
</feature>
<dbReference type="GO" id="GO:0003824">
    <property type="term" value="F:catalytic activity"/>
    <property type="evidence" value="ECO:0007669"/>
    <property type="project" value="InterPro"/>
</dbReference>
<dbReference type="Pfam" id="PF00746">
    <property type="entry name" value="Gram_pos_anchor"/>
    <property type="match status" value="1"/>
</dbReference>
<evidence type="ECO:0000259" key="10">
    <source>
        <dbReference type="Pfam" id="PF00746"/>
    </source>
</evidence>
<feature type="domain" description="Transcobalamin-like C-terminal" evidence="11">
    <location>
        <begin position="169"/>
        <end position="239"/>
    </location>
</feature>
<feature type="region of interest" description="Disordered" evidence="7">
    <location>
        <begin position="241"/>
        <end position="271"/>
    </location>
</feature>
<evidence type="ECO:0000256" key="4">
    <source>
        <dbReference type="ARBA" id="ARBA00022729"/>
    </source>
</evidence>
<feature type="domain" description="Gram-positive cocci surface proteins LPxTG" evidence="10">
    <location>
        <begin position="592"/>
        <end position="630"/>
    </location>
</feature>
<comment type="subcellular location">
    <subcellularLocation>
        <location evidence="1">Secreted</location>
        <location evidence="1">Cell wall</location>
        <topology evidence="1">Peptidoglycan-anchor</topology>
    </subcellularLocation>
</comment>
<evidence type="ECO:0008006" key="14">
    <source>
        <dbReference type="Google" id="ProtNLM"/>
    </source>
</evidence>
<dbReference type="RefSeq" id="WP_066227912.1">
    <property type="nucleotide sequence ID" value="NZ_LQYN01000016.1"/>
</dbReference>
<dbReference type="Proteomes" id="UP000075666">
    <property type="component" value="Unassembled WGS sequence"/>
</dbReference>
<gene>
    <name evidence="12" type="ORF">B4102_0380</name>
</gene>
<keyword evidence="6" id="KW-0572">Peptidoglycan-anchor</keyword>
<organism evidence="12 13">
    <name type="scientific">Heyndrickxia sporothermodurans</name>
    <dbReference type="NCBI Taxonomy" id="46224"/>
    <lineage>
        <taxon>Bacteria</taxon>
        <taxon>Bacillati</taxon>
        <taxon>Bacillota</taxon>
        <taxon>Bacilli</taxon>
        <taxon>Bacillales</taxon>
        <taxon>Bacillaceae</taxon>
        <taxon>Heyndrickxia</taxon>
    </lineage>
</organism>
<accession>A0A150LE05</accession>
<keyword evidence="3" id="KW-0964">Secreted</keyword>
<dbReference type="AlphaFoldDB" id="A0A150LE05"/>
<evidence type="ECO:0000256" key="6">
    <source>
        <dbReference type="ARBA" id="ARBA00023088"/>
    </source>
</evidence>
<feature type="transmembrane region" description="Helical" evidence="8">
    <location>
        <begin position="607"/>
        <end position="627"/>
    </location>
</feature>
<dbReference type="InterPro" id="IPR008930">
    <property type="entry name" value="Terpenoid_cyclase/PrenylTrfase"/>
</dbReference>
<comment type="caution">
    <text evidence="12">The sequence shown here is derived from an EMBL/GenBank/DDBJ whole genome shotgun (WGS) entry which is preliminary data.</text>
</comment>
<evidence type="ECO:0000256" key="8">
    <source>
        <dbReference type="SAM" id="Phobius"/>
    </source>
</evidence>
<dbReference type="InterPro" id="IPR027954">
    <property type="entry name" value="Transcobalamin-like_C"/>
</dbReference>
<dbReference type="InterPro" id="IPR019931">
    <property type="entry name" value="LPXTG_anchor"/>
</dbReference>
<feature type="compositionally biased region" description="Polar residues" evidence="7">
    <location>
        <begin position="578"/>
        <end position="591"/>
    </location>
</feature>
<evidence type="ECO:0000256" key="5">
    <source>
        <dbReference type="ARBA" id="ARBA00022737"/>
    </source>
</evidence>
<keyword evidence="5" id="KW-0677">Repeat</keyword>
<evidence type="ECO:0000259" key="9">
    <source>
        <dbReference type="Pfam" id="PF00432"/>
    </source>
</evidence>
<dbReference type="CDD" id="cd00688">
    <property type="entry name" value="ISOPREN_C2_like"/>
    <property type="match status" value="1"/>
</dbReference>
<dbReference type="InterPro" id="IPR001330">
    <property type="entry name" value="Prenyltrans"/>
</dbReference>
<dbReference type="Pfam" id="PF00432">
    <property type="entry name" value="Prenyltrans"/>
    <property type="match status" value="1"/>
</dbReference>
<dbReference type="STRING" id="46224.B4102_0380"/>
<evidence type="ECO:0000259" key="11">
    <source>
        <dbReference type="Pfam" id="PF14478"/>
    </source>
</evidence>
<dbReference type="NCBIfam" id="TIGR01167">
    <property type="entry name" value="LPXTG_anchor"/>
    <property type="match status" value="1"/>
</dbReference>
<keyword evidence="2" id="KW-0134">Cell wall</keyword>
<evidence type="ECO:0000256" key="3">
    <source>
        <dbReference type="ARBA" id="ARBA00022525"/>
    </source>
</evidence>
<dbReference type="PANTHER" id="PTHR10559:SF18">
    <property type="entry name" value="TRANSCOBALAMIN II"/>
    <property type="match status" value="1"/>
</dbReference>
<feature type="region of interest" description="Disordered" evidence="7">
    <location>
        <begin position="556"/>
        <end position="600"/>
    </location>
</feature>
<keyword evidence="4" id="KW-0732">Signal</keyword>
<dbReference type="SUPFAM" id="SSF48239">
    <property type="entry name" value="Terpenoid cyclases/Protein prenyltransferases"/>
    <property type="match status" value="1"/>
</dbReference>
<keyword evidence="13" id="KW-1185">Reference proteome</keyword>
<feature type="compositionally biased region" description="Basic and acidic residues" evidence="7">
    <location>
        <begin position="563"/>
        <end position="577"/>
    </location>
</feature>
<evidence type="ECO:0000256" key="2">
    <source>
        <dbReference type="ARBA" id="ARBA00022512"/>
    </source>
</evidence>
<name>A0A150LE05_9BACI</name>
<keyword evidence="8" id="KW-0472">Membrane</keyword>
<feature type="domain" description="Transcobalamin-like C-terminal" evidence="11">
    <location>
        <begin position="65"/>
        <end position="136"/>
    </location>
</feature>
<evidence type="ECO:0000313" key="13">
    <source>
        <dbReference type="Proteomes" id="UP000075666"/>
    </source>
</evidence>
<protein>
    <recommendedName>
        <fullName evidence="14">DUF4430 domain-containing protein</fullName>
    </recommendedName>
</protein>
<dbReference type="InterPro" id="IPR051588">
    <property type="entry name" value="Cobalamin_Transport"/>
</dbReference>
<keyword evidence="8" id="KW-0812">Transmembrane</keyword>
<evidence type="ECO:0000256" key="7">
    <source>
        <dbReference type="SAM" id="MobiDB-lite"/>
    </source>
</evidence>
<dbReference type="EMBL" id="LQYN01000016">
    <property type="protein sequence ID" value="KYD10196.1"/>
    <property type="molecule type" value="Genomic_DNA"/>
</dbReference>
<dbReference type="PANTHER" id="PTHR10559">
    <property type="entry name" value="TRANSCOBALAMIN-1/GASTRIC INTRINSIC FACTOR"/>
    <property type="match status" value="1"/>
</dbReference>
<dbReference type="OrthoDB" id="411361at2"/>
<dbReference type="Pfam" id="PF14478">
    <property type="entry name" value="DUF4430"/>
    <property type="match status" value="2"/>
</dbReference>
<dbReference type="PATRIC" id="fig|46224.3.peg.1249"/>
<keyword evidence="8" id="KW-1133">Transmembrane helix</keyword>
<evidence type="ECO:0000256" key="1">
    <source>
        <dbReference type="ARBA" id="ARBA00004168"/>
    </source>
</evidence>
<dbReference type="Gene3D" id="2.170.130.30">
    <property type="match status" value="2"/>
</dbReference>